<feature type="compositionally biased region" description="Basic residues" evidence="1">
    <location>
        <begin position="37"/>
        <end position="60"/>
    </location>
</feature>
<name>A0A6C0DK53_9ZZZZ</name>
<feature type="compositionally biased region" description="Polar residues" evidence="1">
    <location>
        <begin position="22"/>
        <end position="32"/>
    </location>
</feature>
<evidence type="ECO:0000313" key="2">
    <source>
        <dbReference type="EMBL" id="QHT16664.1"/>
    </source>
</evidence>
<protein>
    <submittedName>
        <fullName evidence="2">Uncharacterized protein</fullName>
    </submittedName>
</protein>
<evidence type="ECO:0000256" key="1">
    <source>
        <dbReference type="SAM" id="MobiDB-lite"/>
    </source>
</evidence>
<dbReference type="EMBL" id="MN739626">
    <property type="protein sequence ID" value="QHT16664.1"/>
    <property type="molecule type" value="Genomic_DNA"/>
</dbReference>
<feature type="region of interest" description="Disordered" evidence="1">
    <location>
        <begin position="1"/>
        <end position="60"/>
    </location>
</feature>
<reference evidence="2" key="1">
    <citation type="journal article" date="2020" name="Nature">
        <title>Giant virus diversity and host interactions through global metagenomics.</title>
        <authorList>
            <person name="Schulz F."/>
            <person name="Roux S."/>
            <person name="Paez-Espino D."/>
            <person name="Jungbluth S."/>
            <person name="Walsh D.A."/>
            <person name="Denef V.J."/>
            <person name="McMahon K.D."/>
            <person name="Konstantinidis K.T."/>
            <person name="Eloe-Fadrosh E.A."/>
            <person name="Kyrpides N.C."/>
            <person name="Woyke T."/>
        </authorList>
    </citation>
    <scope>NUCLEOTIDE SEQUENCE</scope>
    <source>
        <strain evidence="2">GVMAG-M-3300023174-189</strain>
    </source>
</reference>
<dbReference type="AlphaFoldDB" id="A0A6C0DK53"/>
<feature type="compositionally biased region" description="Polar residues" evidence="1">
    <location>
        <begin position="1"/>
        <end position="13"/>
    </location>
</feature>
<sequence>MPNTKPNNGSVFVSPSPPPEAATSNTQPFGTFSSSKGRSRKNRSRKSGGRRKNKSRKLRR</sequence>
<proteinExistence type="predicted"/>
<organism evidence="2">
    <name type="scientific">viral metagenome</name>
    <dbReference type="NCBI Taxonomy" id="1070528"/>
    <lineage>
        <taxon>unclassified sequences</taxon>
        <taxon>metagenomes</taxon>
        <taxon>organismal metagenomes</taxon>
    </lineage>
</organism>
<accession>A0A6C0DK53</accession>